<evidence type="ECO:0000256" key="10">
    <source>
        <dbReference type="SAM" id="Phobius"/>
    </source>
</evidence>
<keyword evidence="14" id="KW-1185">Reference proteome</keyword>
<comment type="similarity">
    <text evidence="9">Belongs to the ABC transporter superfamily. ABCB family. Heavy Metal importer (TC 3.A.1.210) subfamily.</text>
</comment>
<dbReference type="InterPro" id="IPR003593">
    <property type="entry name" value="AAA+_ATPase"/>
</dbReference>
<organism evidence="13 14">
    <name type="scientific">Dimargaris verticillata</name>
    <dbReference type="NCBI Taxonomy" id="2761393"/>
    <lineage>
        <taxon>Eukaryota</taxon>
        <taxon>Fungi</taxon>
        <taxon>Fungi incertae sedis</taxon>
        <taxon>Zoopagomycota</taxon>
        <taxon>Kickxellomycotina</taxon>
        <taxon>Dimargaritomycetes</taxon>
        <taxon>Dimargaritales</taxon>
        <taxon>Dimargaritaceae</taxon>
        <taxon>Dimargaris</taxon>
    </lineage>
</organism>
<dbReference type="Gene3D" id="3.40.50.300">
    <property type="entry name" value="P-loop containing nucleotide triphosphate hydrolases"/>
    <property type="match status" value="1"/>
</dbReference>
<dbReference type="FunFam" id="3.40.50.300:FF:000221">
    <property type="entry name" value="Multidrug ABC transporter ATP-binding protein"/>
    <property type="match status" value="1"/>
</dbReference>
<evidence type="ECO:0000256" key="8">
    <source>
        <dbReference type="ARBA" id="ARBA00023136"/>
    </source>
</evidence>
<keyword evidence="6 13" id="KW-0067">ATP-binding</keyword>
<evidence type="ECO:0000256" key="3">
    <source>
        <dbReference type="ARBA" id="ARBA00022475"/>
    </source>
</evidence>
<dbReference type="SMART" id="SM00382">
    <property type="entry name" value="AAA"/>
    <property type="match status" value="1"/>
</dbReference>
<evidence type="ECO:0000256" key="2">
    <source>
        <dbReference type="ARBA" id="ARBA00022448"/>
    </source>
</evidence>
<feature type="domain" description="ABC transmembrane type-1" evidence="12">
    <location>
        <begin position="454"/>
        <end position="555"/>
    </location>
</feature>
<evidence type="ECO:0000259" key="12">
    <source>
        <dbReference type="PROSITE" id="PS50929"/>
    </source>
</evidence>
<keyword evidence="5" id="KW-0547">Nucleotide-binding</keyword>
<keyword evidence="2" id="KW-0813">Transport</keyword>
<dbReference type="Proteomes" id="UP001151582">
    <property type="component" value="Unassembled WGS sequence"/>
</dbReference>
<dbReference type="InterPro" id="IPR027417">
    <property type="entry name" value="P-loop_NTPase"/>
</dbReference>
<evidence type="ECO:0000256" key="4">
    <source>
        <dbReference type="ARBA" id="ARBA00022692"/>
    </source>
</evidence>
<dbReference type="AlphaFoldDB" id="A0A9W8BAV3"/>
<evidence type="ECO:0000313" key="13">
    <source>
        <dbReference type="EMBL" id="KAJ1985143.1"/>
    </source>
</evidence>
<comment type="caution">
    <text evidence="13">The sequence shown here is derived from an EMBL/GenBank/DDBJ whole genome shotgun (WGS) entry which is preliminary data.</text>
</comment>
<dbReference type="PROSITE" id="PS50893">
    <property type="entry name" value="ABC_TRANSPORTER_2"/>
    <property type="match status" value="1"/>
</dbReference>
<feature type="transmembrane region" description="Helical" evidence="10">
    <location>
        <begin position="6"/>
        <end position="28"/>
    </location>
</feature>
<keyword evidence="3" id="KW-1003">Cell membrane</keyword>
<sequence length="839" mass="96651">MEPLAYSFRLHPTALGVCMPALVLLYTLGRSFFPKPTQTDDKAENTGPETDSLARSSLDAFTEALCSGGRKARRETLFVLMWVLHNFLLWESVVMYYALAQDPETPKDWQPWLKERLWTQVLTALAWWVYHYEYIGRDLAAFRDDQSLEAGSWEWPWRVSVALAALDLTHHIVYRFWPQSQYETSSFFTYWISPTLALGQLAFSVVSPWLTTSLVTLTTDVDKPPVKENQSSTKDSEPKRAPRRYGLITIVRRMVTIIAQQFIPLDLQVIKRFLYSWAYKLASEWMQSLQPWYYRDFLDSLDDRHRAFMALAKYGLTSIAQQVKDSRALRPGDMSIQSYLDSRFMLLGYSFLQDRSMNYHLTHSSWDIHQHFNRTHQCLSEFFNLFVLDLIPEALGIGLTLYQYQWSYNRYFMPLTLAFAMHQIGKKFIHRPRNPFVKPEDKTQAEKDLDFSYEALKQVETVKQFSGETFHKNLYEEALHSVQGRKLHQESRSNVVDRSLGLVYQLLILVGVAMCLRQMQAGQMKATDVLFFLSHFCVTYRPVVWLFDLVVRVTRLRQSCERFLDFIDDEDQIVDPSDAPEWDIKHGTIEFVDVEFGYKKGHSVLKGVSFTVPAGTTTAIVGKTGNGKTTILDLLMRFYDVRQGKILIDGTDIRTVKQFDLRKSIAMVPQEHDLLLKSIRYNILYGTAVRGLDGTDEEVIESAKCACIHDKIMSLPKGYDTVLGSGEGTQLSGGEKQRINIARGLIRKGKILLLDEATAALDMITEREVQENLRERCKGTTCVIIAHRLPTIRHADQILVVSNGGIVERGTFDELQKIPDGEFRTMWETQMKTTKYDIV</sequence>
<evidence type="ECO:0000313" key="14">
    <source>
        <dbReference type="Proteomes" id="UP001151582"/>
    </source>
</evidence>
<dbReference type="SUPFAM" id="SSF90123">
    <property type="entry name" value="ABC transporter transmembrane region"/>
    <property type="match status" value="1"/>
</dbReference>
<dbReference type="InterPro" id="IPR003439">
    <property type="entry name" value="ABC_transporter-like_ATP-bd"/>
</dbReference>
<gene>
    <name evidence="13" type="primary">ABCB6</name>
    <name evidence="13" type="ORF">H4R34_000220</name>
</gene>
<dbReference type="GO" id="GO:0140359">
    <property type="term" value="F:ABC-type transporter activity"/>
    <property type="evidence" value="ECO:0007669"/>
    <property type="project" value="InterPro"/>
</dbReference>
<accession>A0A9W8BAV3</accession>
<dbReference type="Pfam" id="PF00005">
    <property type="entry name" value="ABC_tran"/>
    <property type="match status" value="1"/>
</dbReference>
<dbReference type="InterPro" id="IPR036640">
    <property type="entry name" value="ABC1_TM_sf"/>
</dbReference>
<proteinExistence type="inferred from homology"/>
<dbReference type="SUPFAM" id="SSF52540">
    <property type="entry name" value="P-loop containing nucleoside triphosphate hydrolases"/>
    <property type="match status" value="1"/>
</dbReference>
<keyword evidence="7 10" id="KW-1133">Transmembrane helix</keyword>
<reference evidence="13" key="1">
    <citation type="submission" date="2022-07" db="EMBL/GenBank/DDBJ databases">
        <title>Phylogenomic reconstructions and comparative analyses of Kickxellomycotina fungi.</title>
        <authorList>
            <person name="Reynolds N.K."/>
            <person name="Stajich J.E."/>
            <person name="Barry K."/>
            <person name="Grigoriev I.V."/>
            <person name="Crous P."/>
            <person name="Smith M.E."/>
        </authorList>
    </citation>
    <scope>NUCLEOTIDE SEQUENCE</scope>
    <source>
        <strain evidence="13">RSA 567</strain>
    </source>
</reference>
<feature type="domain" description="ABC transporter" evidence="11">
    <location>
        <begin position="589"/>
        <end position="828"/>
    </location>
</feature>
<dbReference type="EMBL" id="JANBQB010000004">
    <property type="protein sequence ID" value="KAJ1985143.1"/>
    <property type="molecule type" value="Genomic_DNA"/>
</dbReference>
<dbReference type="InterPro" id="IPR017871">
    <property type="entry name" value="ABC_transporter-like_CS"/>
</dbReference>
<comment type="subcellular location">
    <subcellularLocation>
        <location evidence="1">Cell membrane</location>
        <topology evidence="1">Multi-pass membrane protein</topology>
    </subcellularLocation>
</comment>
<dbReference type="GO" id="GO:0005524">
    <property type="term" value="F:ATP binding"/>
    <property type="evidence" value="ECO:0007669"/>
    <property type="project" value="UniProtKB-KW"/>
</dbReference>
<dbReference type="Gene3D" id="1.20.1560.10">
    <property type="entry name" value="ABC transporter type 1, transmembrane domain"/>
    <property type="match status" value="1"/>
</dbReference>
<dbReference type="PANTHER" id="PTHR24221:SF654">
    <property type="entry name" value="ATP-BINDING CASSETTE SUB-FAMILY B MEMBER 6"/>
    <property type="match status" value="1"/>
</dbReference>
<name>A0A9W8BAV3_9FUNG</name>
<evidence type="ECO:0000259" key="11">
    <source>
        <dbReference type="PROSITE" id="PS50893"/>
    </source>
</evidence>
<dbReference type="OrthoDB" id="6500128at2759"/>
<dbReference type="InterPro" id="IPR039421">
    <property type="entry name" value="Type_1_exporter"/>
</dbReference>
<feature type="transmembrane region" description="Helical" evidence="10">
    <location>
        <begin position="77"/>
        <end position="97"/>
    </location>
</feature>
<dbReference type="PROSITE" id="PS50929">
    <property type="entry name" value="ABC_TM1F"/>
    <property type="match status" value="1"/>
</dbReference>
<evidence type="ECO:0000256" key="5">
    <source>
        <dbReference type="ARBA" id="ARBA00022741"/>
    </source>
</evidence>
<dbReference type="PROSITE" id="PS00211">
    <property type="entry name" value="ABC_TRANSPORTER_1"/>
    <property type="match status" value="1"/>
</dbReference>
<dbReference type="PANTHER" id="PTHR24221">
    <property type="entry name" value="ATP-BINDING CASSETTE SUB-FAMILY B"/>
    <property type="match status" value="1"/>
</dbReference>
<keyword evidence="8 10" id="KW-0472">Membrane</keyword>
<dbReference type="InterPro" id="IPR011527">
    <property type="entry name" value="ABC1_TM_dom"/>
</dbReference>
<evidence type="ECO:0000256" key="6">
    <source>
        <dbReference type="ARBA" id="ARBA00022840"/>
    </source>
</evidence>
<evidence type="ECO:0000256" key="7">
    <source>
        <dbReference type="ARBA" id="ARBA00022989"/>
    </source>
</evidence>
<protein>
    <submittedName>
        <fullName evidence="13">ATP-binding cassette sub- B member 6, mitochondrial</fullName>
    </submittedName>
</protein>
<dbReference type="GO" id="GO:0005886">
    <property type="term" value="C:plasma membrane"/>
    <property type="evidence" value="ECO:0007669"/>
    <property type="project" value="UniProtKB-SubCell"/>
</dbReference>
<evidence type="ECO:0000256" key="1">
    <source>
        <dbReference type="ARBA" id="ARBA00004651"/>
    </source>
</evidence>
<keyword evidence="4 10" id="KW-0812">Transmembrane</keyword>
<evidence type="ECO:0000256" key="9">
    <source>
        <dbReference type="ARBA" id="ARBA00024363"/>
    </source>
</evidence>
<dbReference type="GO" id="GO:0016887">
    <property type="term" value="F:ATP hydrolysis activity"/>
    <property type="evidence" value="ECO:0007669"/>
    <property type="project" value="InterPro"/>
</dbReference>